<evidence type="ECO:0000259" key="16">
    <source>
        <dbReference type="PROSITE" id="PS50926"/>
    </source>
</evidence>
<comment type="cofactor">
    <cofactor evidence="14">
        <name>[4Fe-4S] cluster</name>
        <dbReference type="ChEBI" id="CHEBI:49883"/>
    </cofactor>
    <text evidence="14">Binds 2 [4Fe-4S] clusters. One cluster is coordinated with 3 cysteines and an exchangeable S-adenosyl-L-methionine.</text>
</comment>
<comment type="catalytic activity">
    <reaction evidence="13">
        <text>N(6)-dimethylallyladenosine(37) in tRNA + (sulfur carrier)-SH + AH2 + 2 S-adenosyl-L-methionine = 2-methylsulfanyl-N(6)-dimethylallyladenosine(37) in tRNA + (sulfur carrier)-H + 5'-deoxyadenosine + L-methionine + A + S-adenosyl-L-homocysteine + 2 H(+)</text>
        <dbReference type="Rhea" id="RHEA:37067"/>
        <dbReference type="Rhea" id="RHEA-COMP:10375"/>
        <dbReference type="Rhea" id="RHEA-COMP:10376"/>
        <dbReference type="Rhea" id="RHEA-COMP:14737"/>
        <dbReference type="Rhea" id="RHEA-COMP:14739"/>
        <dbReference type="ChEBI" id="CHEBI:13193"/>
        <dbReference type="ChEBI" id="CHEBI:15378"/>
        <dbReference type="ChEBI" id="CHEBI:17319"/>
        <dbReference type="ChEBI" id="CHEBI:17499"/>
        <dbReference type="ChEBI" id="CHEBI:29917"/>
        <dbReference type="ChEBI" id="CHEBI:57844"/>
        <dbReference type="ChEBI" id="CHEBI:57856"/>
        <dbReference type="ChEBI" id="CHEBI:59789"/>
        <dbReference type="ChEBI" id="CHEBI:64428"/>
        <dbReference type="ChEBI" id="CHEBI:74415"/>
        <dbReference type="ChEBI" id="CHEBI:74417"/>
        <dbReference type="EC" id="2.8.4.3"/>
    </reaction>
    <physiologicalReaction direction="left-to-right" evidence="13">
        <dbReference type="Rhea" id="RHEA:37068"/>
    </physiologicalReaction>
</comment>
<dbReference type="Gene3D" id="3.80.30.20">
    <property type="entry name" value="tm_1862 like domain"/>
    <property type="match status" value="1"/>
</dbReference>
<dbReference type="Pfam" id="PF00919">
    <property type="entry name" value="UPF0004"/>
    <property type="match status" value="1"/>
</dbReference>
<evidence type="ECO:0000256" key="10">
    <source>
        <dbReference type="ARBA" id="ARBA00033765"/>
    </source>
</evidence>
<keyword evidence="5 14" id="KW-0949">S-adenosyl-L-methionine</keyword>
<dbReference type="InterPro" id="IPR005839">
    <property type="entry name" value="Methylthiotransferase"/>
</dbReference>
<comment type="catalytic activity">
    <reaction evidence="12">
        <text>2-thio-N(6)-dimethylallyladenosine(37) in tRNA + S-adenosyl-L-methionine = 2-methylsulfanyl-N(6)-dimethylallyladenosine(37) in tRNA + S-adenosyl-L-homocysteine + H(+)</text>
        <dbReference type="Rhea" id="RHEA:37063"/>
        <dbReference type="Rhea" id="RHEA-COMP:10376"/>
        <dbReference type="Rhea" id="RHEA-COMP:10377"/>
        <dbReference type="ChEBI" id="CHEBI:15378"/>
        <dbReference type="ChEBI" id="CHEBI:57856"/>
        <dbReference type="ChEBI" id="CHEBI:59789"/>
        <dbReference type="ChEBI" id="CHEBI:74416"/>
        <dbReference type="ChEBI" id="CHEBI:74417"/>
    </reaction>
    <physiologicalReaction direction="left-to-right" evidence="12">
        <dbReference type="Rhea" id="RHEA:37064"/>
    </physiologicalReaction>
</comment>
<evidence type="ECO:0000256" key="1">
    <source>
        <dbReference type="ARBA" id="ARBA00003234"/>
    </source>
</evidence>
<evidence type="ECO:0000256" key="8">
    <source>
        <dbReference type="ARBA" id="ARBA00023004"/>
    </source>
</evidence>
<proteinExistence type="inferred from homology"/>
<evidence type="ECO:0000313" key="20">
    <source>
        <dbReference type="Proteomes" id="UP000183900"/>
    </source>
</evidence>
<name>A0A0K6HQE2_9HYPH</name>
<dbReference type="Pfam" id="PF04055">
    <property type="entry name" value="Radical_SAM"/>
    <property type="match status" value="1"/>
</dbReference>
<dbReference type="InterPro" id="IPR038135">
    <property type="entry name" value="Methylthiotransferase_N_sf"/>
</dbReference>
<feature type="binding site" evidence="14">
    <location>
        <position position="66"/>
    </location>
    <ligand>
        <name>[4Fe-4S] cluster</name>
        <dbReference type="ChEBI" id="CHEBI:49883"/>
        <label>1</label>
    </ligand>
</feature>
<keyword evidence="2 14" id="KW-0004">4Fe-4S</keyword>
<dbReference type="PROSITE" id="PS51918">
    <property type="entry name" value="RADICAL_SAM"/>
    <property type="match status" value="1"/>
</dbReference>
<keyword evidence="4 14" id="KW-0808">Transferase</keyword>
<feature type="domain" description="TRAM" evidence="16">
    <location>
        <begin position="439"/>
        <end position="501"/>
    </location>
</feature>
<evidence type="ECO:0000313" key="19">
    <source>
        <dbReference type="EMBL" id="CUA93120.1"/>
    </source>
</evidence>
<dbReference type="GO" id="GO:0035597">
    <property type="term" value="F:tRNA-2-methylthio-N(6)-dimethylallyladenosine(37) synthase activity"/>
    <property type="evidence" value="ECO:0007669"/>
    <property type="project" value="UniProtKB-EC"/>
</dbReference>
<dbReference type="InterPro" id="IPR002792">
    <property type="entry name" value="TRAM_dom"/>
</dbReference>
<dbReference type="GO" id="GO:0046872">
    <property type="term" value="F:metal ion binding"/>
    <property type="evidence" value="ECO:0007669"/>
    <property type="project" value="UniProtKB-KW"/>
</dbReference>
<keyword evidence="3 14" id="KW-0963">Cytoplasm</keyword>
<dbReference type="SFLD" id="SFLDG01082">
    <property type="entry name" value="B12-binding_domain_containing"/>
    <property type="match status" value="1"/>
</dbReference>
<dbReference type="SFLD" id="SFLDG01061">
    <property type="entry name" value="methylthiotransferase"/>
    <property type="match status" value="1"/>
</dbReference>
<evidence type="ECO:0000256" key="13">
    <source>
        <dbReference type="ARBA" id="ARBA00052587"/>
    </source>
</evidence>
<dbReference type="CDD" id="cd01335">
    <property type="entry name" value="Radical_SAM"/>
    <property type="match status" value="1"/>
</dbReference>
<dbReference type="InterPro" id="IPR013848">
    <property type="entry name" value="Methylthiotransferase_N"/>
</dbReference>
<dbReference type="NCBIfam" id="TIGR01574">
    <property type="entry name" value="miaB-methiolase"/>
    <property type="match status" value="1"/>
</dbReference>
<dbReference type="OrthoDB" id="9805215at2"/>
<evidence type="ECO:0000256" key="7">
    <source>
        <dbReference type="ARBA" id="ARBA00022723"/>
    </source>
</evidence>
<evidence type="ECO:0000256" key="6">
    <source>
        <dbReference type="ARBA" id="ARBA00022694"/>
    </source>
</evidence>
<feature type="domain" description="Radical SAM core" evidence="18">
    <location>
        <begin position="204"/>
        <end position="436"/>
    </location>
</feature>
<feature type="compositionally biased region" description="Basic and acidic residues" evidence="15">
    <location>
        <begin position="43"/>
        <end position="52"/>
    </location>
</feature>
<feature type="compositionally biased region" description="Low complexity" evidence="15">
    <location>
        <begin position="17"/>
        <end position="26"/>
    </location>
</feature>
<evidence type="ECO:0000256" key="15">
    <source>
        <dbReference type="SAM" id="MobiDB-lite"/>
    </source>
</evidence>
<evidence type="ECO:0000259" key="17">
    <source>
        <dbReference type="PROSITE" id="PS51449"/>
    </source>
</evidence>
<evidence type="ECO:0000256" key="4">
    <source>
        <dbReference type="ARBA" id="ARBA00022679"/>
    </source>
</evidence>
<dbReference type="PANTHER" id="PTHR43020:SF2">
    <property type="entry name" value="MITOCHONDRIAL TRNA METHYLTHIOTRANSFERASE CDK5RAP1"/>
    <property type="match status" value="1"/>
</dbReference>
<feature type="binding site" evidence="14">
    <location>
        <position position="225"/>
    </location>
    <ligand>
        <name>[4Fe-4S] cluster</name>
        <dbReference type="ChEBI" id="CHEBI:49883"/>
        <label>2</label>
        <note>4Fe-4S-S-AdoMet</note>
    </ligand>
</feature>
<evidence type="ECO:0000256" key="11">
    <source>
        <dbReference type="ARBA" id="ARBA00050926"/>
    </source>
</evidence>
<dbReference type="GO" id="GO:0005829">
    <property type="term" value="C:cytosol"/>
    <property type="evidence" value="ECO:0007669"/>
    <property type="project" value="TreeGrafter"/>
</dbReference>
<dbReference type="SMART" id="SM00729">
    <property type="entry name" value="Elp3"/>
    <property type="match status" value="1"/>
</dbReference>
<dbReference type="InterPro" id="IPR020612">
    <property type="entry name" value="Methylthiotransferase_CS"/>
</dbReference>
<dbReference type="Proteomes" id="UP000183900">
    <property type="component" value="Unassembled WGS sequence"/>
</dbReference>
<dbReference type="FunFam" id="3.80.30.20:FF:000001">
    <property type="entry name" value="tRNA-2-methylthio-N(6)-dimethylallyladenosine synthase 2"/>
    <property type="match status" value="1"/>
</dbReference>
<dbReference type="PROSITE" id="PS51449">
    <property type="entry name" value="MTTASE_N"/>
    <property type="match status" value="1"/>
</dbReference>
<keyword evidence="6 14" id="KW-0819">tRNA processing</keyword>
<gene>
    <name evidence="14" type="primary">miaB</name>
    <name evidence="19" type="ORF">Ga0061067_102262</name>
</gene>
<evidence type="ECO:0000256" key="9">
    <source>
        <dbReference type="ARBA" id="ARBA00023014"/>
    </source>
</evidence>
<evidence type="ECO:0000256" key="5">
    <source>
        <dbReference type="ARBA" id="ARBA00022691"/>
    </source>
</evidence>
<evidence type="ECO:0000256" key="3">
    <source>
        <dbReference type="ARBA" id="ARBA00022490"/>
    </source>
</evidence>
<dbReference type="PROSITE" id="PS50926">
    <property type="entry name" value="TRAM"/>
    <property type="match status" value="1"/>
</dbReference>
<evidence type="ECO:0000256" key="14">
    <source>
        <dbReference type="HAMAP-Rule" id="MF_01864"/>
    </source>
</evidence>
<sequence>MTQRSSELHPASPPQSPSTAPSRPQAHTNGSQMAGGEGSDEAVVSRRAEGSDQDGMKKVFVRTYGCQMNVYDSDRMADVLGPQGYRTTDSMDDADLVILNTCHIREKAAEKVYSELGRIRKLKDERGPGGKPLMVGVAGCVAQAEGQEIARRAPVVDMVFGPQSYHRLPDLIARASRGESVVETEFEIEDKFEHLSKEAAKPGLKRAPSAFLTVQEGCDKFCTFCVVPYTRGSEVSRPLAQILREAEQMAAQGVREVTLLGQNVNAWHGDGPDGKPLGLGYLLRRLAEVPGLDRLRYTTSHPRDMDDELIAAHRDLKELMPYLHLPVQSGSDRILAAMNRRHTRDDYFRLIGRIREAAPDLALSGDFIVGFPGETDQDFADTLDLVRRVEYAACFSFKYSQRPGTPGAAMADQVPEDVKSARLLELQALLADQQRAFNRSRVGMRMDVLFEKVGRMPGQVTGKSPWLQPVQVDGPLDLIGTIQTVEIYDIGSNSLFGRLIAGQTDVQLSSTSPAKEAAIDA</sequence>
<protein>
    <recommendedName>
        <fullName evidence="10 14">tRNA-2-methylthio-N(6)-dimethylallyladenosine synthase</fullName>
        <ecNumber evidence="10 14">2.8.4.3</ecNumber>
    </recommendedName>
    <alternativeName>
        <fullName evidence="14">(Dimethylallyl)adenosine tRNA methylthiotransferase MiaB</fullName>
    </alternativeName>
    <alternativeName>
        <fullName evidence="14">tRNA-i(6)A37 methylthiotransferase</fullName>
    </alternativeName>
</protein>
<feature type="binding site" evidence="14">
    <location>
        <position position="102"/>
    </location>
    <ligand>
        <name>[4Fe-4S] cluster</name>
        <dbReference type="ChEBI" id="CHEBI:49883"/>
        <label>1</label>
    </ligand>
</feature>
<dbReference type="PANTHER" id="PTHR43020">
    <property type="entry name" value="CDK5 REGULATORY SUBUNIT-ASSOCIATED PROTEIN 1"/>
    <property type="match status" value="1"/>
</dbReference>
<dbReference type="SUPFAM" id="SSF102114">
    <property type="entry name" value="Radical SAM enzymes"/>
    <property type="match status" value="1"/>
</dbReference>
<feature type="region of interest" description="Disordered" evidence="15">
    <location>
        <begin position="1"/>
        <end position="52"/>
    </location>
</feature>
<comment type="subunit">
    <text evidence="14">Monomer.</text>
</comment>
<dbReference type="GO" id="GO:0051539">
    <property type="term" value="F:4 iron, 4 sulfur cluster binding"/>
    <property type="evidence" value="ECO:0007669"/>
    <property type="project" value="UniProtKB-UniRule"/>
</dbReference>
<dbReference type="FunFam" id="3.40.50.12160:FF:000001">
    <property type="entry name" value="tRNA-2-methylthio-N(6)-dimethylallyladenosine synthase"/>
    <property type="match status" value="1"/>
</dbReference>
<dbReference type="HAMAP" id="MF_01864">
    <property type="entry name" value="tRNA_metthiotr_MiaB"/>
    <property type="match status" value="1"/>
</dbReference>
<keyword evidence="8 14" id="KW-0408">Iron</keyword>
<dbReference type="PROSITE" id="PS01278">
    <property type="entry name" value="MTTASE_RADICAL"/>
    <property type="match status" value="1"/>
</dbReference>
<dbReference type="Gene3D" id="3.40.50.12160">
    <property type="entry name" value="Methylthiotransferase, N-terminal domain"/>
    <property type="match status" value="1"/>
</dbReference>
<dbReference type="InterPro" id="IPR007197">
    <property type="entry name" value="rSAM"/>
</dbReference>
<comment type="similarity">
    <text evidence="14">Belongs to the methylthiotransferase family. MiaB subfamily.</text>
</comment>
<comment type="catalytic activity">
    <reaction evidence="11">
        <text>N(6)-dimethylallyladenosine(37) in tRNA + (sulfur carrier)-SH + AH2 + S-adenosyl-L-methionine = 2-thio-N(6)-dimethylallyladenosine(37) in tRNA + (sulfur carrier)-H + 5'-deoxyadenosine + L-methionine + A + H(+)</text>
        <dbReference type="Rhea" id="RHEA:36339"/>
        <dbReference type="Rhea" id="RHEA-COMP:10375"/>
        <dbReference type="Rhea" id="RHEA-COMP:10377"/>
        <dbReference type="Rhea" id="RHEA-COMP:14737"/>
        <dbReference type="Rhea" id="RHEA-COMP:14739"/>
        <dbReference type="ChEBI" id="CHEBI:13193"/>
        <dbReference type="ChEBI" id="CHEBI:15378"/>
        <dbReference type="ChEBI" id="CHEBI:17319"/>
        <dbReference type="ChEBI" id="CHEBI:17499"/>
        <dbReference type="ChEBI" id="CHEBI:29917"/>
        <dbReference type="ChEBI" id="CHEBI:57844"/>
        <dbReference type="ChEBI" id="CHEBI:59789"/>
        <dbReference type="ChEBI" id="CHEBI:64428"/>
        <dbReference type="ChEBI" id="CHEBI:74415"/>
        <dbReference type="ChEBI" id="CHEBI:74416"/>
    </reaction>
    <physiologicalReaction direction="left-to-right" evidence="11">
        <dbReference type="Rhea" id="RHEA:36340"/>
    </physiologicalReaction>
</comment>
<dbReference type="InterPro" id="IPR023404">
    <property type="entry name" value="rSAM_horseshoe"/>
</dbReference>
<evidence type="ECO:0000256" key="12">
    <source>
        <dbReference type="ARBA" id="ARBA00052380"/>
    </source>
</evidence>
<dbReference type="EMBL" id="CYHE01000002">
    <property type="protein sequence ID" value="CUA93120.1"/>
    <property type="molecule type" value="Genomic_DNA"/>
</dbReference>
<dbReference type="Pfam" id="PF01938">
    <property type="entry name" value="TRAM"/>
    <property type="match status" value="1"/>
</dbReference>
<accession>A0A0K6HQE2</accession>
<dbReference type="InterPro" id="IPR006638">
    <property type="entry name" value="Elp3/MiaA/NifB-like_rSAM"/>
</dbReference>
<dbReference type="SFLD" id="SFLDF00273">
    <property type="entry name" value="(dimethylallyl)adenosine_tRNA"/>
    <property type="match status" value="1"/>
</dbReference>
<feature type="binding site" evidence="14">
    <location>
        <position position="218"/>
    </location>
    <ligand>
        <name>[4Fe-4S] cluster</name>
        <dbReference type="ChEBI" id="CHEBI:49883"/>
        <label>2</label>
        <note>4Fe-4S-S-AdoMet</note>
    </ligand>
</feature>
<feature type="binding site" evidence="14">
    <location>
        <position position="140"/>
    </location>
    <ligand>
        <name>[4Fe-4S] cluster</name>
        <dbReference type="ChEBI" id="CHEBI:49883"/>
        <label>1</label>
    </ligand>
</feature>
<evidence type="ECO:0000256" key="2">
    <source>
        <dbReference type="ARBA" id="ARBA00022485"/>
    </source>
</evidence>
<keyword evidence="9 14" id="KW-0411">Iron-sulfur</keyword>
<dbReference type="SFLD" id="SFLDS00029">
    <property type="entry name" value="Radical_SAM"/>
    <property type="match status" value="1"/>
</dbReference>
<dbReference type="InterPro" id="IPR058240">
    <property type="entry name" value="rSAM_sf"/>
</dbReference>
<evidence type="ECO:0000259" key="18">
    <source>
        <dbReference type="PROSITE" id="PS51918"/>
    </source>
</evidence>
<feature type="domain" description="MTTase N-terminal" evidence="17">
    <location>
        <begin position="57"/>
        <end position="177"/>
    </location>
</feature>
<comment type="function">
    <text evidence="1 14">Catalyzes the methylthiolation of N6-(dimethylallyl)adenosine (i(6)A), leading to the formation of 2-methylthio-N6-(dimethylallyl)adenosine (ms(2)i(6)A) at position 37 in tRNAs that read codons beginning with uridine.</text>
</comment>
<keyword evidence="7 14" id="KW-0479">Metal-binding</keyword>
<dbReference type="EC" id="2.8.4.3" evidence="10 14"/>
<feature type="binding site" evidence="14">
    <location>
        <position position="222"/>
    </location>
    <ligand>
        <name>[4Fe-4S] cluster</name>
        <dbReference type="ChEBI" id="CHEBI:49883"/>
        <label>2</label>
        <note>4Fe-4S-S-AdoMet</note>
    </ligand>
</feature>
<comment type="subcellular location">
    <subcellularLocation>
        <location evidence="14">Cytoplasm</location>
    </subcellularLocation>
</comment>
<dbReference type="NCBIfam" id="TIGR00089">
    <property type="entry name" value="MiaB/RimO family radical SAM methylthiotransferase"/>
    <property type="match status" value="1"/>
</dbReference>
<dbReference type="AlphaFoldDB" id="A0A0K6HQE2"/>
<reference evidence="20" key="1">
    <citation type="submission" date="2015-08" db="EMBL/GenBank/DDBJ databases">
        <authorList>
            <person name="Varghese N."/>
        </authorList>
    </citation>
    <scope>NUCLEOTIDE SEQUENCE [LARGE SCALE GENOMIC DNA]</scope>
    <source>
        <strain evidence="20">DSM 23407</strain>
    </source>
</reference>
<organism evidence="19 20">
    <name type="scientific">Pannonibacter indicus</name>
    <dbReference type="NCBI Taxonomy" id="466044"/>
    <lineage>
        <taxon>Bacteria</taxon>
        <taxon>Pseudomonadati</taxon>
        <taxon>Pseudomonadota</taxon>
        <taxon>Alphaproteobacteria</taxon>
        <taxon>Hyphomicrobiales</taxon>
        <taxon>Stappiaceae</taxon>
        <taxon>Pannonibacter</taxon>
    </lineage>
</organism>
<keyword evidence="20" id="KW-1185">Reference proteome</keyword>
<dbReference type="InterPro" id="IPR006463">
    <property type="entry name" value="MiaB_methiolase"/>
</dbReference>